<evidence type="ECO:0000313" key="10">
    <source>
        <dbReference type="EMBL" id="WVY98556.1"/>
    </source>
</evidence>
<keyword evidence="5" id="KW-0804">Transcription</keyword>
<dbReference type="GO" id="GO:0003700">
    <property type="term" value="F:DNA-binding transcription factor activity"/>
    <property type="evidence" value="ECO:0007669"/>
    <property type="project" value="InterPro"/>
</dbReference>
<dbReference type="FunFam" id="3.30.730.10:FF:000004">
    <property type="entry name" value="AP2-like ethylene-responsive transcription factor"/>
    <property type="match status" value="1"/>
</dbReference>
<dbReference type="Pfam" id="PF00847">
    <property type="entry name" value="AP2"/>
    <property type="match status" value="1"/>
</dbReference>
<protein>
    <recommendedName>
        <fullName evidence="9">AP2/ERF domain-containing protein</fullName>
    </recommendedName>
</protein>
<evidence type="ECO:0000256" key="1">
    <source>
        <dbReference type="ARBA" id="ARBA00004123"/>
    </source>
</evidence>
<feature type="region of interest" description="Disordered" evidence="8">
    <location>
        <begin position="32"/>
        <end position="59"/>
    </location>
</feature>
<comment type="similarity">
    <text evidence="7">Belongs to the AP2/ERF transcription factor family. AP2 subfamily.</text>
</comment>
<dbReference type="InterPro" id="IPR036955">
    <property type="entry name" value="AP2/ERF_dom_sf"/>
</dbReference>
<dbReference type="PROSITE" id="PS51032">
    <property type="entry name" value="AP2_ERF"/>
    <property type="match status" value="1"/>
</dbReference>
<dbReference type="PANTHER" id="PTHR32467:SF108">
    <property type="entry name" value="AP2 DOMAIN TRANSCRIPTION FACTOR"/>
    <property type="match status" value="1"/>
</dbReference>
<proteinExistence type="inferred from homology"/>
<dbReference type="PANTHER" id="PTHR32467">
    <property type="entry name" value="AP2-LIKE ETHYLENE-RESPONSIVE TRANSCRIPTION FACTOR"/>
    <property type="match status" value="1"/>
</dbReference>
<evidence type="ECO:0000256" key="2">
    <source>
        <dbReference type="ARBA" id="ARBA00023015"/>
    </source>
</evidence>
<dbReference type="InterPro" id="IPR001471">
    <property type="entry name" value="AP2/ERF_dom"/>
</dbReference>
<dbReference type="Gene3D" id="3.30.730.10">
    <property type="entry name" value="AP2/ERF domain"/>
    <property type="match status" value="1"/>
</dbReference>
<evidence type="ECO:0000256" key="6">
    <source>
        <dbReference type="ARBA" id="ARBA00023242"/>
    </source>
</evidence>
<keyword evidence="6" id="KW-0539">Nucleus</keyword>
<name>A0AAQ3MWV2_VIGMU</name>
<evidence type="ECO:0000256" key="7">
    <source>
        <dbReference type="ARBA" id="ARBA00037973"/>
    </source>
</evidence>
<evidence type="ECO:0000256" key="3">
    <source>
        <dbReference type="ARBA" id="ARBA00023125"/>
    </source>
</evidence>
<dbReference type="AlphaFoldDB" id="A0AAQ3MWV2"/>
<dbReference type="CDD" id="cd00018">
    <property type="entry name" value="AP2"/>
    <property type="match status" value="1"/>
</dbReference>
<keyword evidence="2" id="KW-0805">Transcription regulation</keyword>
<evidence type="ECO:0000313" key="11">
    <source>
        <dbReference type="Proteomes" id="UP001374535"/>
    </source>
</evidence>
<dbReference type="Proteomes" id="UP001374535">
    <property type="component" value="Chromosome 9"/>
</dbReference>
<dbReference type="GO" id="GO:0003677">
    <property type="term" value="F:DNA binding"/>
    <property type="evidence" value="ECO:0007669"/>
    <property type="project" value="UniProtKB-KW"/>
</dbReference>
<dbReference type="EMBL" id="CP144692">
    <property type="protein sequence ID" value="WVY98556.1"/>
    <property type="molecule type" value="Genomic_DNA"/>
</dbReference>
<evidence type="ECO:0000256" key="5">
    <source>
        <dbReference type="ARBA" id="ARBA00023163"/>
    </source>
</evidence>
<comment type="subcellular location">
    <subcellularLocation>
        <location evidence="1">Nucleus</location>
    </subcellularLocation>
</comment>
<evidence type="ECO:0000256" key="4">
    <source>
        <dbReference type="ARBA" id="ARBA00023159"/>
    </source>
</evidence>
<reference evidence="10 11" key="1">
    <citation type="journal article" date="2023" name="Life. Sci Alliance">
        <title>Evolutionary insights into 3D genome organization and epigenetic landscape of Vigna mungo.</title>
        <authorList>
            <person name="Junaid A."/>
            <person name="Singh B."/>
            <person name="Bhatia S."/>
        </authorList>
    </citation>
    <scope>NUCLEOTIDE SEQUENCE [LARGE SCALE GENOMIC DNA]</scope>
    <source>
        <strain evidence="10">Urdbean</strain>
    </source>
</reference>
<keyword evidence="11" id="KW-1185">Reference proteome</keyword>
<evidence type="ECO:0000259" key="9">
    <source>
        <dbReference type="PROSITE" id="PS51032"/>
    </source>
</evidence>
<evidence type="ECO:0000256" key="8">
    <source>
        <dbReference type="SAM" id="MobiDB-lite"/>
    </source>
</evidence>
<dbReference type="SUPFAM" id="SSF54171">
    <property type="entry name" value="DNA-binding domain"/>
    <property type="match status" value="1"/>
</dbReference>
<keyword evidence="4" id="KW-0010">Activator</keyword>
<accession>A0AAQ3MWV2</accession>
<organism evidence="10 11">
    <name type="scientific">Vigna mungo</name>
    <name type="common">Black gram</name>
    <name type="synonym">Phaseolus mungo</name>
    <dbReference type="NCBI Taxonomy" id="3915"/>
    <lineage>
        <taxon>Eukaryota</taxon>
        <taxon>Viridiplantae</taxon>
        <taxon>Streptophyta</taxon>
        <taxon>Embryophyta</taxon>
        <taxon>Tracheophyta</taxon>
        <taxon>Spermatophyta</taxon>
        <taxon>Magnoliopsida</taxon>
        <taxon>eudicotyledons</taxon>
        <taxon>Gunneridae</taxon>
        <taxon>Pentapetalae</taxon>
        <taxon>rosids</taxon>
        <taxon>fabids</taxon>
        <taxon>Fabales</taxon>
        <taxon>Fabaceae</taxon>
        <taxon>Papilionoideae</taxon>
        <taxon>50 kb inversion clade</taxon>
        <taxon>NPAAA clade</taxon>
        <taxon>indigoferoid/millettioid clade</taxon>
        <taxon>Phaseoleae</taxon>
        <taxon>Vigna</taxon>
    </lineage>
</organism>
<sequence>MAMFDLNVDINHADADSGSSCAQKEVKLQSFPTDISDSRTSNSSVWNPADEDSSNNSSPLIFDILKKERGGSELNMEQNMAQKGEMATRTFFPVTSSDKGGRVPDFTSGLWGNTQLLNQSFPESDEKQNELRTLQQKLPHVRKNRRGPRSRSSQYRGVTFYRRTGRWESHIWDCGKQVYLGGFDTAQAAARAYDRAAIKFRGVDADINFSLRDYEEDLKQMRGLSKEEFVLVLRRQINGISRRNATYKSALALHKAGQGEPSMGPFLSKTFYPKSEGKVESSFRAFSYKEKIIGNSSIAGTCHDLDLSLGISTCSKKLKNSDYGGEYSFGCIPQEIGTMCEEKSMVERMRSVNLQKFCSNGSIGSRPLQSNAASSGFVTYQLCQHNSSLTLHGCGVTLVDQIKPL</sequence>
<keyword evidence="3" id="KW-0238">DNA-binding</keyword>
<dbReference type="InterPro" id="IPR016177">
    <property type="entry name" value="DNA-bd_dom_sf"/>
</dbReference>
<dbReference type="SMART" id="SM00380">
    <property type="entry name" value="AP2"/>
    <property type="match status" value="1"/>
</dbReference>
<feature type="domain" description="AP2/ERF" evidence="9">
    <location>
        <begin position="154"/>
        <end position="210"/>
    </location>
</feature>
<dbReference type="GO" id="GO:0005634">
    <property type="term" value="C:nucleus"/>
    <property type="evidence" value="ECO:0007669"/>
    <property type="project" value="UniProtKB-SubCell"/>
</dbReference>
<feature type="compositionally biased region" description="Polar residues" evidence="8">
    <location>
        <begin position="32"/>
        <end position="46"/>
    </location>
</feature>
<gene>
    <name evidence="10" type="ORF">V8G54_030707</name>
</gene>